<reference evidence="4" key="2">
    <citation type="submission" date="2021-04" db="EMBL/GenBank/DDBJ databases">
        <authorList>
            <person name="Gilroy R."/>
        </authorList>
    </citation>
    <scope>NUCLEOTIDE SEQUENCE</scope>
    <source>
        <strain evidence="4">CHK130-7132</strain>
    </source>
</reference>
<dbReference type="GO" id="GO:0006167">
    <property type="term" value="P:AMP biosynthetic process"/>
    <property type="evidence" value="ECO:0007669"/>
    <property type="project" value="TreeGrafter"/>
</dbReference>
<dbReference type="PROSITE" id="PS51462">
    <property type="entry name" value="NUDIX"/>
    <property type="match status" value="1"/>
</dbReference>
<dbReference type="InterPro" id="IPR015797">
    <property type="entry name" value="NUDIX_hydrolase-like_dom_sf"/>
</dbReference>
<reference evidence="4" key="1">
    <citation type="journal article" date="2021" name="PeerJ">
        <title>Extensive microbial diversity within the chicken gut microbiome revealed by metagenomics and culture.</title>
        <authorList>
            <person name="Gilroy R."/>
            <person name="Ravi A."/>
            <person name="Getino M."/>
            <person name="Pursley I."/>
            <person name="Horton D.L."/>
            <person name="Alikhan N.F."/>
            <person name="Baker D."/>
            <person name="Gharbi K."/>
            <person name="Hall N."/>
            <person name="Watson M."/>
            <person name="Adriaenssens E.M."/>
            <person name="Foster-Nyarko E."/>
            <person name="Jarju S."/>
            <person name="Secka A."/>
            <person name="Antonio M."/>
            <person name="Oren A."/>
            <person name="Chaudhuri R.R."/>
            <person name="La Ragione R."/>
            <person name="Hildebrand F."/>
            <person name="Pallen M.J."/>
        </authorList>
    </citation>
    <scope>NUCLEOTIDE SEQUENCE</scope>
    <source>
        <strain evidence="4">CHK130-7132</strain>
    </source>
</reference>
<keyword evidence="1" id="KW-0378">Hydrolase</keyword>
<accession>A0A9D2Q4X5</accession>
<evidence type="ECO:0000256" key="2">
    <source>
        <dbReference type="SAM" id="MobiDB-lite"/>
    </source>
</evidence>
<dbReference type="SUPFAM" id="SSF55811">
    <property type="entry name" value="Nudix"/>
    <property type="match status" value="1"/>
</dbReference>
<dbReference type="InterPro" id="IPR051325">
    <property type="entry name" value="Nudix_hydrolase_domain"/>
</dbReference>
<sequence>MTTRHGRALSSLLTAGHRLRRIWWRLRRPRTFGVKVLLLHPEQPERFLAVRHSYVDQDRWALPGGRYRPARETPAQAARREVHEELGLGIAGELAELRTLEARTEGKRDTLTLLSGRADGVEVRTSLELREARWLRTDLADVPAGDPVSRWLRLALEVGTGRADEGTPRPGRRPCGRPPA</sequence>
<dbReference type="Proteomes" id="UP000823854">
    <property type="component" value="Unassembled WGS sequence"/>
</dbReference>
<organism evidence="4 5">
    <name type="scientific">Candidatus Brachybacterium intestinipullorum</name>
    <dbReference type="NCBI Taxonomy" id="2838512"/>
    <lineage>
        <taxon>Bacteria</taxon>
        <taxon>Bacillati</taxon>
        <taxon>Actinomycetota</taxon>
        <taxon>Actinomycetes</taxon>
        <taxon>Micrococcales</taxon>
        <taxon>Dermabacteraceae</taxon>
        <taxon>Brachybacterium</taxon>
    </lineage>
</organism>
<feature type="domain" description="Nudix hydrolase" evidence="3">
    <location>
        <begin position="29"/>
        <end position="160"/>
    </location>
</feature>
<dbReference type="PANTHER" id="PTHR21340:SF0">
    <property type="entry name" value="BIS(5'-NUCLEOSYL)-TETRAPHOSPHATASE [ASYMMETRICAL]"/>
    <property type="match status" value="1"/>
</dbReference>
<gene>
    <name evidence="4" type="ORF">H9932_14985</name>
</gene>
<evidence type="ECO:0000259" key="3">
    <source>
        <dbReference type="PROSITE" id="PS51462"/>
    </source>
</evidence>
<protein>
    <submittedName>
        <fullName evidence="4">NUDIX domain-containing protein</fullName>
    </submittedName>
</protein>
<dbReference type="AlphaFoldDB" id="A0A9D2Q4X5"/>
<dbReference type="Pfam" id="PF00293">
    <property type="entry name" value="NUDIX"/>
    <property type="match status" value="1"/>
</dbReference>
<feature type="region of interest" description="Disordered" evidence="2">
    <location>
        <begin position="160"/>
        <end position="180"/>
    </location>
</feature>
<dbReference type="GO" id="GO:0004081">
    <property type="term" value="F:bis(5'-nucleosyl)-tetraphosphatase (asymmetrical) activity"/>
    <property type="evidence" value="ECO:0007669"/>
    <property type="project" value="TreeGrafter"/>
</dbReference>
<feature type="compositionally biased region" description="Basic residues" evidence="2">
    <location>
        <begin position="170"/>
        <end position="180"/>
    </location>
</feature>
<dbReference type="PANTHER" id="PTHR21340">
    <property type="entry name" value="DIADENOSINE 5,5-P1,P4-TETRAPHOSPHATE PYROPHOSPHOHYDROLASE MUTT"/>
    <property type="match status" value="1"/>
</dbReference>
<comment type="caution">
    <text evidence="4">The sequence shown here is derived from an EMBL/GenBank/DDBJ whole genome shotgun (WGS) entry which is preliminary data.</text>
</comment>
<dbReference type="GO" id="GO:0006754">
    <property type="term" value="P:ATP biosynthetic process"/>
    <property type="evidence" value="ECO:0007669"/>
    <property type="project" value="TreeGrafter"/>
</dbReference>
<name>A0A9D2Q4X5_9MICO</name>
<evidence type="ECO:0000256" key="1">
    <source>
        <dbReference type="ARBA" id="ARBA00022801"/>
    </source>
</evidence>
<evidence type="ECO:0000313" key="4">
    <source>
        <dbReference type="EMBL" id="HJC70965.1"/>
    </source>
</evidence>
<dbReference type="Gene3D" id="3.90.79.10">
    <property type="entry name" value="Nucleoside Triphosphate Pyrophosphohydrolase"/>
    <property type="match status" value="1"/>
</dbReference>
<dbReference type="EMBL" id="DWWC01000321">
    <property type="protein sequence ID" value="HJC70965.1"/>
    <property type="molecule type" value="Genomic_DNA"/>
</dbReference>
<evidence type="ECO:0000313" key="5">
    <source>
        <dbReference type="Proteomes" id="UP000823854"/>
    </source>
</evidence>
<dbReference type="InterPro" id="IPR000086">
    <property type="entry name" value="NUDIX_hydrolase_dom"/>
</dbReference>
<proteinExistence type="predicted"/>